<gene>
    <name evidence="11" type="ORF">SLS55_001146</name>
</gene>
<evidence type="ECO:0000259" key="10">
    <source>
        <dbReference type="Pfam" id="PF05730"/>
    </source>
</evidence>
<keyword evidence="5" id="KW-0472">Membrane</keyword>
<evidence type="ECO:0000256" key="7">
    <source>
        <dbReference type="ARBA" id="ARBA00023157"/>
    </source>
</evidence>
<keyword evidence="6" id="KW-0732">Signal</keyword>
<keyword evidence="8" id="KW-0449">Lipoprotein</keyword>
<evidence type="ECO:0000256" key="8">
    <source>
        <dbReference type="ARBA" id="ARBA00023288"/>
    </source>
</evidence>
<comment type="subcellular location">
    <subcellularLocation>
        <location evidence="1">Membrane</location>
        <topology evidence="1">Lipid-anchor</topology>
        <topology evidence="1">GPI-anchor</topology>
    </subcellularLocation>
    <subcellularLocation>
        <location evidence="2">Secreted</location>
    </subcellularLocation>
</comment>
<reference evidence="11 12" key="1">
    <citation type="submission" date="2024-02" db="EMBL/GenBank/DDBJ databases">
        <title>De novo assembly and annotation of 12 fungi associated with fruit tree decline syndrome in Ontario, Canada.</title>
        <authorList>
            <person name="Sulman M."/>
            <person name="Ellouze W."/>
            <person name="Ilyukhin E."/>
        </authorList>
    </citation>
    <scope>NUCLEOTIDE SEQUENCE [LARGE SCALE GENOMIC DNA]</scope>
    <source>
        <strain evidence="11 12">FDS-637</strain>
    </source>
</reference>
<feature type="compositionally biased region" description="Low complexity" evidence="9">
    <location>
        <begin position="716"/>
        <end position="755"/>
    </location>
</feature>
<evidence type="ECO:0000256" key="5">
    <source>
        <dbReference type="ARBA" id="ARBA00022622"/>
    </source>
</evidence>
<keyword evidence="12" id="KW-1185">Reference proteome</keyword>
<evidence type="ECO:0000256" key="1">
    <source>
        <dbReference type="ARBA" id="ARBA00004589"/>
    </source>
</evidence>
<feature type="region of interest" description="Disordered" evidence="9">
    <location>
        <begin position="820"/>
        <end position="876"/>
    </location>
</feature>
<dbReference type="Proteomes" id="UP001430584">
    <property type="component" value="Unassembled WGS sequence"/>
</dbReference>
<dbReference type="GeneID" id="92005231"/>
<keyword evidence="4" id="KW-0964">Secreted</keyword>
<evidence type="ECO:0000313" key="11">
    <source>
        <dbReference type="EMBL" id="KAL0265183.1"/>
    </source>
</evidence>
<protein>
    <recommendedName>
        <fullName evidence="10">CFEM domain-containing protein</fullName>
    </recommendedName>
</protein>
<feature type="compositionally biased region" description="Low complexity" evidence="9">
    <location>
        <begin position="820"/>
        <end position="862"/>
    </location>
</feature>
<proteinExistence type="inferred from homology"/>
<dbReference type="RefSeq" id="XP_066637923.1">
    <property type="nucleotide sequence ID" value="XM_066772644.1"/>
</dbReference>
<sequence length="1023" mass="97991">MKTATSFLIGGIAAQQAAATFGLGGSASLGGSLSGSASLGASLGGSLWGGSSGSDCFSTPSNTNNECTDSQKSGWDWSGIAVGASIGSSYSGFDVSGLTCKNNFGKRDPITKRTFGSKCASGTITKKAASNPKIECSGSQKEKGFSVGEFHVSTSVDTPVEFHYGMPDGSTCKHTSSCSSGGTTVKNEQCGGATSVTWKLPDNSDNEDCEFGIHSIGWECGSNGGSSTATVSTAFSASTGGVGFGGSLSESFGFGLSTLLSVPAVSTPEVFTPSFVFPSGGSPSVATSVATPGFPGSPSVPGVDVSTPGAPVITTPAAPASSDVSGGFSSGVSVPFSQNGTIPAGFTASTVYATSVYTVTSCAPEVTNCPARSGTPAVVTSVVAISTTICPVTATQTGGASVPFGSSPSAPASSGVSGLVSTPAGSFPGGSTPGFGGFPTGSSPASSATSAVPSANCPGVLPKCLNTWITKVGCSGNTDTDCYCKEVDFTKKVIDCVDSRGGSDDEISQALSYLTGICAAFVPENPGLITNVPTTITLGVPTQTPGVSSGVSGEASTPVGGSVVSYSTSTVYATQVHTITSCAPEVTNCPARSGTPAVVTSVVPVSTTVCPVTATETPAGSAPAGSAPAGSAPASSGAEGVVSSPAASAPASSGVEGVTSAPAPVITTSLSTSTIYSTAFSTAITTDESGSSSEVVVTQTVSVGTTICPVTATQTPAGSAPASSGAEGVVSSPAASGPASAPASSGAQGVVSSPAPSAPAQTTVVTSYSTSTIVSTAVSTSTTVDESGSSSEVVVTQTVSVGTTICPVTATQTVPAAPVSSGVEGAVSSPAASAPASAGVTPAPSGPAAGSSAPVPVASSGVEGVTSAPAPVQSSQPVTTISIVQTVTVPCTATEGESAGSTIPGSSTTSVISTAVTVPQVAFTTQTVTVSGVPTVQTGLAQGTPASAPATVTSSAVVASSAAVDGGYATFSSVVVPAITTPVVGTPVGTPVSTPPAYTGAASSLKSAGSMVGAGVLAAIFML</sequence>
<feature type="region of interest" description="Disordered" evidence="9">
    <location>
        <begin position="714"/>
        <end position="760"/>
    </location>
</feature>
<evidence type="ECO:0000313" key="12">
    <source>
        <dbReference type="Proteomes" id="UP001430584"/>
    </source>
</evidence>
<comment type="caution">
    <text evidence="11">The sequence shown here is derived from an EMBL/GenBank/DDBJ whole genome shotgun (WGS) entry which is preliminary data.</text>
</comment>
<organism evidence="11 12">
    <name type="scientific">Diplodia seriata</name>
    <dbReference type="NCBI Taxonomy" id="420778"/>
    <lineage>
        <taxon>Eukaryota</taxon>
        <taxon>Fungi</taxon>
        <taxon>Dikarya</taxon>
        <taxon>Ascomycota</taxon>
        <taxon>Pezizomycotina</taxon>
        <taxon>Dothideomycetes</taxon>
        <taxon>Dothideomycetes incertae sedis</taxon>
        <taxon>Botryosphaeriales</taxon>
        <taxon>Botryosphaeriaceae</taxon>
        <taxon>Diplodia</taxon>
    </lineage>
</organism>
<evidence type="ECO:0000256" key="9">
    <source>
        <dbReference type="SAM" id="MobiDB-lite"/>
    </source>
</evidence>
<dbReference type="Pfam" id="PF05730">
    <property type="entry name" value="CFEM"/>
    <property type="match status" value="1"/>
</dbReference>
<comment type="similarity">
    <text evidence="3">Belongs to the RBT5 family.</text>
</comment>
<accession>A0ABR3CZ95</accession>
<feature type="compositionally biased region" description="Low complexity" evidence="9">
    <location>
        <begin position="616"/>
        <end position="658"/>
    </location>
</feature>
<name>A0ABR3CZ95_9PEZI</name>
<evidence type="ECO:0000256" key="2">
    <source>
        <dbReference type="ARBA" id="ARBA00004613"/>
    </source>
</evidence>
<dbReference type="InterPro" id="IPR008427">
    <property type="entry name" value="Extracellular_membr_CFEM_dom"/>
</dbReference>
<evidence type="ECO:0000256" key="3">
    <source>
        <dbReference type="ARBA" id="ARBA00010031"/>
    </source>
</evidence>
<evidence type="ECO:0000256" key="6">
    <source>
        <dbReference type="ARBA" id="ARBA00022729"/>
    </source>
</evidence>
<keyword evidence="7" id="KW-1015">Disulfide bond</keyword>
<feature type="region of interest" description="Disordered" evidence="9">
    <location>
        <begin position="616"/>
        <end position="659"/>
    </location>
</feature>
<dbReference type="EMBL" id="JAJVCZ030000001">
    <property type="protein sequence ID" value="KAL0265183.1"/>
    <property type="molecule type" value="Genomic_DNA"/>
</dbReference>
<evidence type="ECO:0000256" key="4">
    <source>
        <dbReference type="ARBA" id="ARBA00022525"/>
    </source>
</evidence>
<keyword evidence="5" id="KW-0325">Glycoprotein</keyword>
<keyword evidence="5" id="KW-0336">GPI-anchor</keyword>
<feature type="domain" description="CFEM" evidence="10">
    <location>
        <begin position="455"/>
        <end position="519"/>
    </location>
</feature>